<accession>A0A9K3L5C6</accession>
<evidence type="ECO:0000259" key="2">
    <source>
        <dbReference type="SMART" id="SM00471"/>
    </source>
</evidence>
<dbReference type="EMBL" id="JAGRRH010000015">
    <property type="protein sequence ID" value="KAG7355644.1"/>
    <property type="molecule type" value="Genomic_DNA"/>
</dbReference>
<dbReference type="PANTHER" id="PTHR11347">
    <property type="entry name" value="CYCLIC NUCLEOTIDE PHOSPHODIESTERASE"/>
    <property type="match status" value="1"/>
</dbReference>
<organism evidence="3 4">
    <name type="scientific">Nitzschia inconspicua</name>
    <dbReference type="NCBI Taxonomy" id="303405"/>
    <lineage>
        <taxon>Eukaryota</taxon>
        <taxon>Sar</taxon>
        <taxon>Stramenopiles</taxon>
        <taxon>Ochrophyta</taxon>
        <taxon>Bacillariophyta</taxon>
        <taxon>Bacillariophyceae</taxon>
        <taxon>Bacillariophycidae</taxon>
        <taxon>Bacillariales</taxon>
        <taxon>Bacillariaceae</taxon>
        <taxon>Nitzschia</taxon>
    </lineage>
</organism>
<reference evidence="3" key="2">
    <citation type="submission" date="2021-04" db="EMBL/GenBank/DDBJ databases">
        <authorList>
            <person name="Podell S."/>
        </authorList>
    </citation>
    <scope>NUCLEOTIDE SEQUENCE</scope>
    <source>
        <strain evidence="3">Hildebrandi</strain>
    </source>
</reference>
<proteinExistence type="predicted"/>
<keyword evidence="4" id="KW-1185">Reference proteome</keyword>
<evidence type="ECO:0000313" key="3">
    <source>
        <dbReference type="EMBL" id="KAG7355644.1"/>
    </source>
</evidence>
<protein>
    <submittedName>
        <fullName evidence="3">3'5'-cyclic nucleotide phosphodiesterase</fullName>
    </submittedName>
</protein>
<feature type="compositionally biased region" description="Low complexity" evidence="1">
    <location>
        <begin position="422"/>
        <end position="439"/>
    </location>
</feature>
<feature type="domain" description="HD/PDEase" evidence="2">
    <location>
        <begin position="119"/>
        <end position="335"/>
    </location>
</feature>
<evidence type="ECO:0000256" key="1">
    <source>
        <dbReference type="SAM" id="MobiDB-lite"/>
    </source>
</evidence>
<dbReference type="GO" id="GO:0007165">
    <property type="term" value="P:signal transduction"/>
    <property type="evidence" value="ECO:0007669"/>
    <property type="project" value="InterPro"/>
</dbReference>
<dbReference type="AlphaFoldDB" id="A0A9K3L5C6"/>
<evidence type="ECO:0000313" key="4">
    <source>
        <dbReference type="Proteomes" id="UP000693970"/>
    </source>
</evidence>
<dbReference type="Pfam" id="PF00233">
    <property type="entry name" value="PDEase_I"/>
    <property type="match status" value="2"/>
</dbReference>
<comment type="caution">
    <text evidence="3">The sequence shown here is derived from an EMBL/GenBank/DDBJ whole genome shotgun (WGS) entry which is preliminary data.</text>
</comment>
<dbReference type="InterPro" id="IPR002073">
    <property type="entry name" value="PDEase_catalytic_dom"/>
</dbReference>
<dbReference type="InterPro" id="IPR003607">
    <property type="entry name" value="HD/PDEase_dom"/>
</dbReference>
<reference evidence="3" key="1">
    <citation type="journal article" date="2021" name="Sci. Rep.">
        <title>Diploid genomic architecture of Nitzschia inconspicua, an elite biomass production diatom.</title>
        <authorList>
            <person name="Oliver A."/>
            <person name="Podell S."/>
            <person name="Pinowska A."/>
            <person name="Traller J.C."/>
            <person name="Smith S.R."/>
            <person name="McClure R."/>
            <person name="Beliaev A."/>
            <person name="Bohutskyi P."/>
            <person name="Hill E.A."/>
            <person name="Rabines A."/>
            <person name="Zheng H."/>
            <person name="Allen L.Z."/>
            <person name="Kuo A."/>
            <person name="Grigoriev I.V."/>
            <person name="Allen A.E."/>
            <person name="Hazlebeck D."/>
            <person name="Allen E.E."/>
        </authorList>
    </citation>
    <scope>NUCLEOTIDE SEQUENCE</scope>
    <source>
        <strain evidence="3">Hildebrandi</strain>
    </source>
</reference>
<gene>
    <name evidence="3" type="ORF">IV203_000330</name>
</gene>
<dbReference type="GO" id="GO:0004114">
    <property type="term" value="F:3',5'-cyclic-nucleotide phosphodiesterase activity"/>
    <property type="evidence" value="ECO:0007669"/>
    <property type="project" value="InterPro"/>
</dbReference>
<dbReference type="SMART" id="SM00471">
    <property type="entry name" value="HDc"/>
    <property type="match status" value="2"/>
</dbReference>
<feature type="domain" description="HD/PDEase" evidence="2">
    <location>
        <begin position="553"/>
        <end position="751"/>
    </location>
</feature>
<name>A0A9K3L5C6_9STRA</name>
<dbReference type="OrthoDB" id="41650at2759"/>
<feature type="region of interest" description="Disordered" evidence="1">
    <location>
        <begin position="422"/>
        <end position="446"/>
    </location>
</feature>
<dbReference type="Proteomes" id="UP000693970">
    <property type="component" value="Unassembled WGS sequence"/>
</dbReference>
<sequence length="858" mass="98286">MSSSINGKVPRSASDIVSRPQVQRLIDWNSDVLLRLLKQVVASRIGSGKTTWDGQRVAEPILEQKEDCIVLDEVTDVIDLPGFVFQRKPVDPEKLELPSTVVAQLKEYVAALGLAYHSNPFHCLQHASQVTTALTKLLSRIVVSQLSYVDEWEEENEVDNDDETKEADIANSIAPHLHNHTFGITSDPLAQFTLVLAALIHEVDHCGINNMHLARNSPNDAAMYKNRSIIEQRSVEKAWKKLMEPAFTDLRKCIYSDGAELKRFRQILVNAVLATDIVNPELQNLRMKRWEKTFANKLEITPEDVNRKATIVIEHLMQAADSFHYMQPWIVYEKWCFKLFEEHYLEFKKGTTNEDPSVDWQKKEIEFFDSFVIPLAMELNDCEAFVVNNDEYLKYALKNRQQLATKGHLLIPSFLAKMKEGSSNSGISPSSSKNKPCSPLASPWEERKEAISKQNQRLVAWNTEMLQRMLMAIVAKRNTGAEECVVDIPVIDLEDGKTYRDEIVEIINFPLFNEQISPDRLDIDAVVLSSEVVSQLRELITLISSRYRDNQFHGFDRASHVCMTARKQFSRMMTTNATQLNNEGSRPSALFERTYGISQDPLAQFAVVFAALIHDCDHPGVPASQMVGQNNGCAAMKWKNKSVNEQNALDTAWKMLMQHQFSALRSAIFGNALEMKRFRQILVNCCLSTYTTTDEEILSMRKSRWDRAFVDGKKDFSHENRNRRATIVLELIMQSSDVFYATQNWHLYQKWSQRHFSEIYKAYQDGMLGRDPCIFWFKSELLFFDEQVIPITKQLNDCHVFSISGDEQLLLALSNRQQWAAKGGNEVASMVARYHGQEIEKVRANRTYRRMSLSAKQA</sequence>